<protein>
    <submittedName>
        <fullName evidence="2">Uncharacterized protein</fullName>
    </submittedName>
</protein>
<dbReference type="EMBL" id="CAIX01000055">
    <property type="protein sequence ID" value="CCI43741.1"/>
    <property type="molecule type" value="Genomic_DNA"/>
</dbReference>
<feature type="coiled-coil region" evidence="1">
    <location>
        <begin position="195"/>
        <end position="222"/>
    </location>
</feature>
<accession>A0A024GA41</accession>
<keyword evidence="1" id="KW-0175">Coiled coil</keyword>
<name>A0A024GA41_9STRA</name>
<dbReference type="OrthoDB" id="76587at2759"/>
<proteinExistence type="predicted"/>
<keyword evidence="3" id="KW-1185">Reference proteome</keyword>
<dbReference type="Proteomes" id="UP000053237">
    <property type="component" value="Unassembled WGS sequence"/>
</dbReference>
<dbReference type="Gene3D" id="1.20.58.60">
    <property type="match status" value="1"/>
</dbReference>
<organism evidence="2 3">
    <name type="scientific">Albugo candida</name>
    <dbReference type="NCBI Taxonomy" id="65357"/>
    <lineage>
        <taxon>Eukaryota</taxon>
        <taxon>Sar</taxon>
        <taxon>Stramenopiles</taxon>
        <taxon>Oomycota</taxon>
        <taxon>Peronosporomycetes</taxon>
        <taxon>Albuginales</taxon>
        <taxon>Albuginaceae</taxon>
        <taxon>Albugo</taxon>
    </lineage>
</organism>
<evidence type="ECO:0000313" key="2">
    <source>
        <dbReference type="EMBL" id="CCI43741.1"/>
    </source>
</evidence>
<sequence length="380" mass="43761">MTTRNVAGNGGLMGTRKQDADVLLQNLNTTAFLQQYKQDKCALNSAPGNEPTHTYDNALRKLDQIANKYLKRQIKQNLMEKLGQLEDEDALQDRNKVSTAETSERLLRSRQQYDKSIYEREALFQRIRQVADTVQKEKKQLDHMVNEAAECYESKAEKLTEQWTELQRRNAQRKAAIQMSAKRMINNEDDCKAVLETQTKNIQEFRQQKQSLQDNKLDLVAQLKSMTTQYESLSKKRSNRESTVDAKMREEQTITLQRMHTWYTALCQTLEKISGVRVLESECNEENVTILVLETLKVRLYYQEHSNQLKDVKISPTRLDMSAVIDYAIQENDVKYFCAAARKLVQQTASSIETSDATKDDTGLLEKSHKADCLAQISAD</sequence>
<evidence type="ECO:0000313" key="3">
    <source>
        <dbReference type="Proteomes" id="UP000053237"/>
    </source>
</evidence>
<dbReference type="InParanoid" id="A0A024GA41"/>
<dbReference type="AlphaFoldDB" id="A0A024GA41"/>
<evidence type="ECO:0000256" key="1">
    <source>
        <dbReference type="SAM" id="Coils"/>
    </source>
</evidence>
<feature type="coiled-coil region" evidence="1">
    <location>
        <begin position="127"/>
        <end position="169"/>
    </location>
</feature>
<gene>
    <name evidence="2" type="ORF">BN9_045250</name>
</gene>
<comment type="caution">
    <text evidence="2">The sequence shown here is derived from an EMBL/GenBank/DDBJ whole genome shotgun (WGS) entry which is preliminary data.</text>
</comment>
<reference evidence="2 3" key="1">
    <citation type="submission" date="2012-05" db="EMBL/GenBank/DDBJ databases">
        <title>Recombination and specialization in a pathogen metapopulation.</title>
        <authorList>
            <person name="Gardiner A."/>
            <person name="Kemen E."/>
            <person name="Schultz-Larsen T."/>
            <person name="MacLean D."/>
            <person name="Van Oosterhout C."/>
            <person name="Jones J.D.G."/>
        </authorList>
    </citation>
    <scope>NUCLEOTIDE SEQUENCE [LARGE SCALE GENOMIC DNA]</scope>
    <source>
        <strain evidence="2 3">Ac Nc2</strain>
    </source>
</reference>